<dbReference type="Proteomes" id="UP000613580">
    <property type="component" value="Unassembled WGS sequence"/>
</dbReference>
<keyword evidence="3" id="KW-1185">Reference proteome</keyword>
<name>A0A8H6TJ95_MYCCL</name>
<accession>A0A8H6TJ95</accession>
<gene>
    <name evidence="2" type="ORF">HMN09_00386600</name>
</gene>
<evidence type="ECO:0000313" key="3">
    <source>
        <dbReference type="Proteomes" id="UP000613580"/>
    </source>
</evidence>
<evidence type="ECO:0000313" key="2">
    <source>
        <dbReference type="EMBL" id="KAF7318743.1"/>
    </source>
</evidence>
<organism evidence="2 3">
    <name type="scientific">Mycena chlorophos</name>
    <name type="common">Agaric fungus</name>
    <name type="synonym">Agaricus chlorophos</name>
    <dbReference type="NCBI Taxonomy" id="658473"/>
    <lineage>
        <taxon>Eukaryota</taxon>
        <taxon>Fungi</taxon>
        <taxon>Dikarya</taxon>
        <taxon>Basidiomycota</taxon>
        <taxon>Agaricomycotina</taxon>
        <taxon>Agaricomycetes</taxon>
        <taxon>Agaricomycetidae</taxon>
        <taxon>Agaricales</taxon>
        <taxon>Marasmiineae</taxon>
        <taxon>Mycenaceae</taxon>
        <taxon>Mycena</taxon>
    </lineage>
</organism>
<reference evidence="2" key="1">
    <citation type="submission" date="2020-05" db="EMBL/GenBank/DDBJ databases">
        <title>Mycena genomes resolve the evolution of fungal bioluminescence.</title>
        <authorList>
            <person name="Tsai I.J."/>
        </authorList>
    </citation>
    <scope>NUCLEOTIDE SEQUENCE</scope>
    <source>
        <strain evidence="2">110903Hualien_Pintung</strain>
    </source>
</reference>
<evidence type="ECO:0000259" key="1">
    <source>
        <dbReference type="PROSITE" id="PS50181"/>
    </source>
</evidence>
<comment type="caution">
    <text evidence="2">The sequence shown here is derived from an EMBL/GenBank/DDBJ whole genome shotgun (WGS) entry which is preliminary data.</text>
</comment>
<dbReference type="OrthoDB" id="2989737at2759"/>
<protein>
    <recommendedName>
        <fullName evidence="1">F-box domain-containing protein</fullName>
    </recommendedName>
</protein>
<dbReference type="AlphaFoldDB" id="A0A8H6TJ95"/>
<dbReference type="EMBL" id="JACAZE010000004">
    <property type="protein sequence ID" value="KAF7318743.1"/>
    <property type="molecule type" value="Genomic_DNA"/>
</dbReference>
<sequence length="449" mass="49756">MSPVLMTALPQELLHLIVDLIPNDDFATLHAVSQVCNRLRMLALPLAVRVVVLDPHGTGSQTVASSFLRLLQGSPDVALLVKSLCIVEGDTRRGRKSAARRDRKGTTYAWLRQGGKALSQALPLLSSLRSLSLELRKSPSSSNSPTMHESEGIRWEWLSDAFKSALGHVAPQLEMLSCAGIRVVSALDLADFISFVQATDPDVLKELKVAFETDSESRSLQPLGTLPTPSILPHWRPKLTSLGFTDDPTHGYMLHFSLASVDFASLSTLSLRIRYSDGIQELWAAHCPANNGIRNLRLWLTDDSNFPLGLATFFPRLTSLYVCGPLDMPAWGRLLQDFRAISTLDSGNITLETTLYRLRGVMRWFSAQADIDDWERLVQLLRNEQRISESDSPAAAVQFSVNTSSRSRAVRSEIRKHCRTVESVLRRLGASGDLICFKTSIGEIECTYL</sequence>
<dbReference type="InterPro" id="IPR001810">
    <property type="entry name" value="F-box_dom"/>
</dbReference>
<dbReference type="PROSITE" id="PS50181">
    <property type="entry name" value="FBOX"/>
    <property type="match status" value="1"/>
</dbReference>
<feature type="domain" description="F-box" evidence="1">
    <location>
        <begin position="3"/>
        <end position="42"/>
    </location>
</feature>
<proteinExistence type="predicted"/>